<proteinExistence type="predicted"/>
<accession>A0A316GDA8</accession>
<evidence type="ECO:0000313" key="3">
    <source>
        <dbReference type="Proteomes" id="UP000245390"/>
    </source>
</evidence>
<reference evidence="2 3" key="1">
    <citation type="submission" date="2018-05" db="EMBL/GenBank/DDBJ databases">
        <title>Genomic Encyclopedia of Type Strains, Phase IV (KMG-IV): sequencing the most valuable type-strain genomes for metagenomic binning, comparative biology and taxonomic classification.</title>
        <authorList>
            <person name="Goeker M."/>
        </authorList>
    </citation>
    <scope>NUCLEOTIDE SEQUENCE [LARGE SCALE GENOMIC DNA]</scope>
    <source>
        <strain evidence="2 3">DSM 103371</strain>
    </source>
</reference>
<name>A0A316GDA8_9RHOB</name>
<keyword evidence="3" id="KW-1185">Reference proteome</keyword>
<dbReference type="Proteomes" id="UP000245390">
    <property type="component" value="Unassembled WGS sequence"/>
</dbReference>
<dbReference type="KEGG" id="salo:EF888_05195"/>
<organism evidence="2 3">
    <name type="scientific">Silicimonas algicola</name>
    <dbReference type="NCBI Taxonomy" id="1826607"/>
    <lineage>
        <taxon>Bacteria</taxon>
        <taxon>Pseudomonadati</taxon>
        <taxon>Pseudomonadota</taxon>
        <taxon>Alphaproteobacteria</taxon>
        <taxon>Rhodobacterales</taxon>
        <taxon>Paracoccaceae</taxon>
    </lineage>
</organism>
<feature type="chain" id="PRO_5016426983" evidence="1">
    <location>
        <begin position="20"/>
        <end position="152"/>
    </location>
</feature>
<evidence type="ECO:0000256" key="1">
    <source>
        <dbReference type="SAM" id="SignalP"/>
    </source>
</evidence>
<dbReference type="OrthoDB" id="7862810at2"/>
<protein>
    <submittedName>
        <fullName evidence="2">Uncharacterized protein</fullName>
    </submittedName>
</protein>
<dbReference type="RefSeq" id="WP_109757769.1">
    <property type="nucleotide sequence ID" value="NZ_CP034588.1"/>
</dbReference>
<gene>
    <name evidence="2" type="ORF">C8D95_101751</name>
</gene>
<comment type="caution">
    <text evidence="2">The sequence shown here is derived from an EMBL/GenBank/DDBJ whole genome shotgun (WGS) entry which is preliminary data.</text>
</comment>
<sequence length="152" mass="16313">MRRLAAPALVAILALPAAAAEVRPCDDSYASRAEAIAEPWEDNTRTFASGAVRIALMDTVEPAAAPFHLMIVSPPYDELGIRQCRLVSFDGTMGYASMSLEGLETDYDPATGLRLGVPMRVYNPDTTMFDEGILEVVLDQATGEIAAEDFGS</sequence>
<dbReference type="EMBL" id="QGGV01000001">
    <property type="protein sequence ID" value="PWK58931.1"/>
    <property type="molecule type" value="Genomic_DNA"/>
</dbReference>
<evidence type="ECO:0000313" key="2">
    <source>
        <dbReference type="EMBL" id="PWK58931.1"/>
    </source>
</evidence>
<feature type="signal peptide" evidence="1">
    <location>
        <begin position="1"/>
        <end position="19"/>
    </location>
</feature>
<dbReference type="AlphaFoldDB" id="A0A316GDA8"/>
<keyword evidence="1" id="KW-0732">Signal</keyword>